<dbReference type="InterPro" id="IPR032816">
    <property type="entry name" value="VTT_dom"/>
</dbReference>
<evidence type="ECO:0000259" key="7">
    <source>
        <dbReference type="Pfam" id="PF09335"/>
    </source>
</evidence>
<keyword evidence="4 6" id="KW-1133">Transmembrane helix</keyword>
<dbReference type="GO" id="GO:0005886">
    <property type="term" value="C:plasma membrane"/>
    <property type="evidence" value="ECO:0007669"/>
    <property type="project" value="UniProtKB-SubCell"/>
</dbReference>
<evidence type="ECO:0000256" key="3">
    <source>
        <dbReference type="ARBA" id="ARBA00022692"/>
    </source>
</evidence>
<comment type="similarity">
    <text evidence="6">Belongs to the TVP38/TMEM64 family.</text>
</comment>
<comment type="caution">
    <text evidence="8">The sequence shown here is derived from an EMBL/GenBank/DDBJ whole genome shotgun (WGS) entry which is preliminary data.</text>
</comment>
<feature type="transmembrane region" description="Helical" evidence="6">
    <location>
        <begin position="170"/>
        <end position="190"/>
    </location>
</feature>
<comment type="subcellular location">
    <subcellularLocation>
        <location evidence="1 6">Cell membrane</location>
        <topology evidence="1 6">Multi-pass membrane protein</topology>
    </subcellularLocation>
</comment>
<keyword evidence="3 6" id="KW-0812">Transmembrane</keyword>
<evidence type="ECO:0000256" key="2">
    <source>
        <dbReference type="ARBA" id="ARBA00022475"/>
    </source>
</evidence>
<protein>
    <recommendedName>
        <fullName evidence="6">TVP38/TMEM64 family membrane protein</fullName>
    </recommendedName>
</protein>
<feature type="transmembrane region" description="Helical" evidence="6">
    <location>
        <begin position="96"/>
        <end position="113"/>
    </location>
</feature>
<dbReference type="Proteomes" id="UP000231371">
    <property type="component" value="Unassembled WGS sequence"/>
</dbReference>
<feature type="domain" description="VTT" evidence="7">
    <location>
        <begin position="79"/>
        <end position="190"/>
    </location>
</feature>
<feature type="transmembrane region" description="Helical" evidence="6">
    <location>
        <begin position="62"/>
        <end position="90"/>
    </location>
</feature>
<gene>
    <name evidence="8" type="ORF">COV89_01665</name>
</gene>
<dbReference type="EMBL" id="PCVI01000026">
    <property type="protein sequence ID" value="PIQ70226.1"/>
    <property type="molecule type" value="Genomic_DNA"/>
</dbReference>
<sequence length="233" mass="27201">MKLSDWLSPIKLNKNNLKFKSKKLFILLLLIFIFGAVYFLGSKIDYNLIRDYIERAGVRGPVVYILLTLISFVFAPLSGTPLFFAGWVLFGKYFQIYNFIAAYVGMLINFSIARRWGRERVVKFVGVKNMAQVDKFTENYGEKTLFLLRLSQGYFQDFLSYAFGLTKIKFSSYAFISFLAPVPWLLFWQFYVIKKISNLSDLTVWFVWLTIPIFLGSIFILSKMKKKMPKTGF</sequence>
<dbReference type="PANTHER" id="PTHR12677:SF59">
    <property type="entry name" value="GOLGI APPARATUS MEMBRANE PROTEIN TVP38-RELATED"/>
    <property type="match status" value="1"/>
</dbReference>
<feature type="transmembrane region" description="Helical" evidence="6">
    <location>
        <begin position="24"/>
        <end position="41"/>
    </location>
</feature>
<feature type="transmembrane region" description="Helical" evidence="6">
    <location>
        <begin position="202"/>
        <end position="221"/>
    </location>
</feature>
<organism evidence="8 9">
    <name type="scientific">Candidatus Shapirobacteria bacterium CG11_big_fil_rev_8_21_14_0_20_40_12</name>
    <dbReference type="NCBI Taxonomy" id="1974889"/>
    <lineage>
        <taxon>Bacteria</taxon>
        <taxon>Candidatus Shapironibacteriota</taxon>
    </lineage>
</organism>
<dbReference type="InterPro" id="IPR015414">
    <property type="entry name" value="TMEM64"/>
</dbReference>
<evidence type="ECO:0000256" key="4">
    <source>
        <dbReference type="ARBA" id="ARBA00022989"/>
    </source>
</evidence>
<evidence type="ECO:0000313" key="8">
    <source>
        <dbReference type="EMBL" id="PIQ70226.1"/>
    </source>
</evidence>
<accession>A0A2H0KG60</accession>
<keyword evidence="5 6" id="KW-0472">Membrane</keyword>
<keyword evidence="2 6" id="KW-1003">Cell membrane</keyword>
<evidence type="ECO:0000256" key="1">
    <source>
        <dbReference type="ARBA" id="ARBA00004651"/>
    </source>
</evidence>
<evidence type="ECO:0000256" key="6">
    <source>
        <dbReference type="RuleBase" id="RU366058"/>
    </source>
</evidence>
<dbReference type="PANTHER" id="PTHR12677">
    <property type="entry name" value="GOLGI APPARATUS MEMBRANE PROTEIN TVP38-RELATED"/>
    <property type="match status" value="1"/>
</dbReference>
<dbReference type="Pfam" id="PF09335">
    <property type="entry name" value="VTT_dom"/>
    <property type="match status" value="1"/>
</dbReference>
<proteinExistence type="inferred from homology"/>
<name>A0A2H0KG60_9BACT</name>
<evidence type="ECO:0000256" key="5">
    <source>
        <dbReference type="ARBA" id="ARBA00023136"/>
    </source>
</evidence>
<reference evidence="8 9" key="1">
    <citation type="submission" date="2017-09" db="EMBL/GenBank/DDBJ databases">
        <title>Depth-based differentiation of microbial function through sediment-hosted aquifers and enrichment of novel symbionts in the deep terrestrial subsurface.</title>
        <authorList>
            <person name="Probst A.J."/>
            <person name="Ladd B."/>
            <person name="Jarett J.K."/>
            <person name="Geller-Mcgrath D.E."/>
            <person name="Sieber C.M."/>
            <person name="Emerson J.B."/>
            <person name="Anantharaman K."/>
            <person name="Thomas B.C."/>
            <person name="Malmstrom R."/>
            <person name="Stieglmeier M."/>
            <person name="Klingl A."/>
            <person name="Woyke T."/>
            <person name="Ryan C.M."/>
            <person name="Banfield J.F."/>
        </authorList>
    </citation>
    <scope>NUCLEOTIDE SEQUENCE [LARGE SCALE GENOMIC DNA]</scope>
    <source>
        <strain evidence="8">CG11_big_fil_rev_8_21_14_0_20_40_12</strain>
    </source>
</reference>
<evidence type="ECO:0000313" key="9">
    <source>
        <dbReference type="Proteomes" id="UP000231371"/>
    </source>
</evidence>
<dbReference type="AlphaFoldDB" id="A0A2H0KG60"/>